<protein>
    <submittedName>
        <fullName evidence="2">Glycosyltransferase family 4 protein</fullName>
    </submittedName>
</protein>
<evidence type="ECO:0000259" key="1">
    <source>
        <dbReference type="Pfam" id="PF00534"/>
    </source>
</evidence>
<dbReference type="PANTHER" id="PTHR46401">
    <property type="entry name" value="GLYCOSYLTRANSFERASE WBBK-RELATED"/>
    <property type="match status" value="1"/>
</dbReference>
<name>A0ABS5ZUS1_9PROT</name>
<dbReference type="Gene3D" id="3.40.50.2000">
    <property type="entry name" value="Glycogen Phosphorylase B"/>
    <property type="match status" value="1"/>
</dbReference>
<dbReference type="Pfam" id="PF00534">
    <property type="entry name" value="Glycos_transf_1"/>
    <property type="match status" value="1"/>
</dbReference>
<dbReference type="EMBL" id="JAAOMP010000026">
    <property type="protein sequence ID" value="MBU2758862.1"/>
    <property type="molecule type" value="Genomic_DNA"/>
</dbReference>
<organism evidence="2 3">
    <name type="scientific">Acidithiobacillus sulfurivorans</name>
    <dbReference type="NCBI Taxonomy" id="1958756"/>
    <lineage>
        <taxon>Bacteria</taxon>
        <taxon>Pseudomonadati</taxon>
        <taxon>Pseudomonadota</taxon>
        <taxon>Acidithiobacillia</taxon>
        <taxon>Acidithiobacillales</taxon>
        <taxon>Acidithiobacillaceae</taxon>
        <taxon>Acidithiobacillus</taxon>
    </lineage>
</organism>
<gene>
    <name evidence="2" type="ORF">HAP95_01350</name>
</gene>
<dbReference type="SUPFAM" id="SSF53756">
    <property type="entry name" value="UDP-Glycosyltransferase/glycogen phosphorylase"/>
    <property type="match status" value="1"/>
</dbReference>
<evidence type="ECO:0000313" key="3">
    <source>
        <dbReference type="Proteomes" id="UP000755654"/>
    </source>
</evidence>
<proteinExistence type="predicted"/>
<dbReference type="InterPro" id="IPR001296">
    <property type="entry name" value="Glyco_trans_1"/>
</dbReference>
<dbReference type="Proteomes" id="UP000755654">
    <property type="component" value="Unassembled WGS sequence"/>
</dbReference>
<keyword evidence="3" id="KW-1185">Reference proteome</keyword>
<sequence length="474" mass="54400">MSKHRLIKNLLTSLLYNDKIINLTKKALIYFPKFEEKLRIISYRLKRTNLSFVEPLNRDNIEIFVVDDSTKTTDKQLLFDVSELALRDVHTGIQRVIKSLYTELDRQSLGRFNLRAVHADNVGNIRYVNNFFIDMPTNTPTTVNTIGEIVKIVPGDIFFSADLYMHFPFRTLQSMRLQGLIVIWTIHDLFGLTIPDMLPESYCLAFGDWYKGVIHTADRLVCVSKTVADEVNSKLITENQLNTSEISIGWFHHGANLAVRKHFTEINNDDKAFLHTIKSQPVLLMVGTLEPRKGHIQALESLEILWDNNVRVNLVFIGKGGWRSHNLIRKLRHHPQRNKQLFWLENASDSLLIELYKQSSALLAASFAEGFGLPLIEAAYYGLPIIARDIPIFHEVAGEYAYYFPNTNSSDLAESIQHWLELDAQGNAPQSKGMPYLTWEQSTQQLLKVILEDNWYTTYQPDKVETTNKSDSTA</sequence>
<dbReference type="PANTHER" id="PTHR46401:SF9">
    <property type="entry name" value="MANNOSYLTRANSFERASE A"/>
    <property type="match status" value="1"/>
</dbReference>
<feature type="domain" description="Glycosyl transferase family 1" evidence="1">
    <location>
        <begin position="276"/>
        <end position="423"/>
    </location>
</feature>
<reference evidence="2 3" key="1">
    <citation type="journal article" date="2021" name="ISME J.">
        <title>Genomic evolution of the class Acidithiobacillia: deep-branching Proteobacteria living in extreme acidic conditions.</title>
        <authorList>
            <person name="Moya-Beltran A."/>
            <person name="Beard S."/>
            <person name="Rojas-Villalobos C."/>
            <person name="Issotta F."/>
            <person name="Gallardo Y."/>
            <person name="Ulloa R."/>
            <person name="Giaveno A."/>
            <person name="Degli Esposti M."/>
            <person name="Johnson D.B."/>
            <person name="Quatrini R."/>
        </authorList>
    </citation>
    <scope>NUCLEOTIDE SEQUENCE [LARGE SCALE GENOMIC DNA]</scope>
    <source>
        <strain evidence="2 3">RW2</strain>
    </source>
</reference>
<comment type="caution">
    <text evidence="2">The sequence shown here is derived from an EMBL/GenBank/DDBJ whole genome shotgun (WGS) entry which is preliminary data.</text>
</comment>
<accession>A0ABS5ZUS1</accession>
<dbReference type="CDD" id="cd03809">
    <property type="entry name" value="GT4_MtfB-like"/>
    <property type="match status" value="1"/>
</dbReference>
<dbReference type="RefSeq" id="WP_215882634.1">
    <property type="nucleotide sequence ID" value="NZ_JAAOMP010000026.1"/>
</dbReference>
<evidence type="ECO:0000313" key="2">
    <source>
        <dbReference type="EMBL" id="MBU2758862.1"/>
    </source>
</evidence>